<accession>A0A4Y9YXE6</accession>
<dbReference type="EMBL" id="SEOQ01000307">
    <property type="protein sequence ID" value="TFY65799.1"/>
    <property type="molecule type" value="Genomic_DNA"/>
</dbReference>
<dbReference type="Proteomes" id="UP000298327">
    <property type="component" value="Unassembled WGS sequence"/>
</dbReference>
<evidence type="ECO:0000313" key="1">
    <source>
        <dbReference type="EMBL" id="TFY65799.1"/>
    </source>
</evidence>
<reference evidence="1 2" key="1">
    <citation type="submission" date="2019-02" db="EMBL/GenBank/DDBJ databases">
        <title>Genome sequencing of the rare red list fungi Dentipellis fragilis.</title>
        <authorList>
            <person name="Buettner E."/>
            <person name="Kellner H."/>
        </authorList>
    </citation>
    <scope>NUCLEOTIDE SEQUENCE [LARGE SCALE GENOMIC DNA]</scope>
    <source>
        <strain evidence="1 2">DSM 105465</strain>
    </source>
</reference>
<sequence>MNYEASLCLSPPCLYTALLVLRDYRALTRVQDPWLPIFRLTMGILAQSQCKFDALNAALEYALGGVGPVHVIADTFTPLCYAPVAFACAPVCQMQTSLIDIGHPFCTVLVGLELAVMDATAYLLCPSVVSQGLPIA</sequence>
<gene>
    <name evidence="1" type="ORF">EVG20_g5296</name>
</gene>
<dbReference type="AlphaFoldDB" id="A0A4Y9YXE6"/>
<comment type="caution">
    <text evidence="1">The sequence shown here is derived from an EMBL/GenBank/DDBJ whole genome shotgun (WGS) entry which is preliminary data.</text>
</comment>
<protein>
    <submittedName>
        <fullName evidence="1">Uncharacterized protein</fullName>
    </submittedName>
</protein>
<keyword evidence="2" id="KW-1185">Reference proteome</keyword>
<organism evidence="1 2">
    <name type="scientific">Dentipellis fragilis</name>
    <dbReference type="NCBI Taxonomy" id="205917"/>
    <lineage>
        <taxon>Eukaryota</taxon>
        <taxon>Fungi</taxon>
        <taxon>Dikarya</taxon>
        <taxon>Basidiomycota</taxon>
        <taxon>Agaricomycotina</taxon>
        <taxon>Agaricomycetes</taxon>
        <taxon>Russulales</taxon>
        <taxon>Hericiaceae</taxon>
        <taxon>Dentipellis</taxon>
    </lineage>
</organism>
<evidence type="ECO:0000313" key="2">
    <source>
        <dbReference type="Proteomes" id="UP000298327"/>
    </source>
</evidence>
<proteinExistence type="predicted"/>
<name>A0A4Y9YXE6_9AGAM</name>